<dbReference type="Proteomes" id="UP001195769">
    <property type="component" value="Unassembled WGS sequence"/>
</dbReference>
<evidence type="ECO:0000313" key="2">
    <source>
        <dbReference type="Proteomes" id="UP001195769"/>
    </source>
</evidence>
<reference evidence="1" key="1">
    <citation type="journal article" date="2020" name="New Phytol.">
        <title>Comparative genomics reveals dynamic genome evolution in host specialist ectomycorrhizal fungi.</title>
        <authorList>
            <person name="Lofgren L.A."/>
            <person name="Nguyen N.H."/>
            <person name="Vilgalys R."/>
            <person name="Ruytinx J."/>
            <person name="Liao H.L."/>
            <person name="Branco S."/>
            <person name="Kuo A."/>
            <person name="LaButti K."/>
            <person name="Lipzen A."/>
            <person name="Andreopoulos W."/>
            <person name="Pangilinan J."/>
            <person name="Riley R."/>
            <person name="Hundley H."/>
            <person name="Na H."/>
            <person name="Barry K."/>
            <person name="Grigoriev I.V."/>
            <person name="Stajich J.E."/>
            <person name="Kennedy P.G."/>
        </authorList>
    </citation>
    <scope>NUCLEOTIDE SEQUENCE</scope>
    <source>
        <strain evidence="1">FC203</strain>
    </source>
</reference>
<dbReference type="EMBL" id="JABBWK010000015">
    <property type="protein sequence ID" value="KAG1902910.1"/>
    <property type="molecule type" value="Genomic_DNA"/>
</dbReference>
<gene>
    <name evidence="1" type="ORF">F5891DRAFT_1186046</name>
</gene>
<organism evidence="1 2">
    <name type="scientific">Suillus fuscotomentosus</name>
    <dbReference type="NCBI Taxonomy" id="1912939"/>
    <lineage>
        <taxon>Eukaryota</taxon>
        <taxon>Fungi</taxon>
        <taxon>Dikarya</taxon>
        <taxon>Basidiomycota</taxon>
        <taxon>Agaricomycotina</taxon>
        <taxon>Agaricomycetes</taxon>
        <taxon>Agaricomycetidae</taxon>
        <taxon>Boletales</taxon>
        <taxon>Suillineae</taxon>
        <taxon>Suillaceae</taxon>
        <taxon>Suillus</taxon>
    </lineage>
</organism>
<name>A0AAD4HMA6_9AGAM</name>
<comment type="caution">
    <text evidence="1">The sequence shown here is derived from an EMBL/GenBank/DDBJ whole genome shotgun (WGS) entry which is preliminary data.</text>
</comment>
<accession>A0AAD4HMA6</accession>
<protein>
    <submittedName>
        <fullName evidence="1">Uncharacterized protein</fullName>
    </submittedName>
</protein>
<dbReference type="Pfam" id="PF18759">
    <property type="entry name" value="Plavaka"/>
    <property type="match status" value="1"/>
</dbReference>
<proteinExistence type="predicted"/>
<keyword evidence="2" id="KW-1185">Reference proteome</keyword>
<dbReference type="GeneID" id="64660926"/>
<dbReference type="InterPro" id="IPR041078">
    <property type="entry name" value="Plavaka"/>
</dbReference>
<evidence type="ECO:0000313" key="1">
    <source>
        <dbReference type="EMBL" id="KAG1902910.1"/>
    </source>
</evidence>
<dbReference type="RefSeq" id="XP_041228485.1">
    <property type="nucleotide sequence ID" value="XM_041366628.1"/>
</dbReference>
<dbReference type="AlphaFoldDB" id="A0AAD4HMA6"/>
<sequence>MSGNDAWDMQSAIPKGATLLGTILSFDKMDITALMRDHVAHLLLISLSNIYMNVHLKSSANSFVLTTLLPVPKFIHKKKRMKDILEDHLIHQCLNIVLEPLKKYAQHGVVLSDSIGCSWYCFTALASYIADTPEAMMLAAIGGKTLLV</sequence>